<name>A0ABS1K0V1_9MICC</name>
<gene>
    <name evidence="2" type="ORF">JJE72_06200</name>
</gene>
<sequence length="135" mass="14381">MRLRIPGVLAALGGLAWILKTAMMWANGGTEGSSGVVGLLFEIGIICIAMAGSVRVWFLVPTTKVWWRILAVLVFLVGLVLMIDLPILIGWQVLGHVWIAEELGIIIAALVALGAGIRWLLLGFGRASAAPNAVR</sequence>
<evidence type="ECO:0000313" key="3">
    <source>
        <dbReference type="Proteomes" id="UP000639051"/>
    </source>
</evidence>
<proteinExistence type="predicted"/>
<keyword evidence="1" id="KW-0472">Membrane</keyword>
<feature type="transmembrane region" description="Helical" evidence="1">
    <location>
        <begin position="34"/>
        <end position="58"/>
    </location>
</feature>
<dbReference type="RefSeq" id="WP_189695311.1">
    <property type="nucleotide sequence ID" value="NZ_BNCM01000022.1"/>
</dbReference>
<evidence type="ECO:0000313" key="2">
    <source>
        <dbReference type="EMBL" id="MBL0705098.1"/>
    </source>
</evidence>
<keyword evidence="1" id="KW-1133">Transmembrane helix</keyword>
<evidence type="ECO:0000256" key="1">
    <source>
        <dbReference type="SAM" id="Phobius"/>
    </source>
</evidence>
<dbReference type="EMBL" id="JAERRC010000018">
    <property type="protein sequence ID" value="MBL0705098.1"/>
    <property type="molecule type" value="Genomic_DNA"/>
</dbReference>
<accession>A0ABS1K0V1</accession>
<feature type="transmembrane region" description="Helical" evidence="1">
    <location>
        <begin position="65"/>
        <end position="91"/>
    </location>
</feature>
<comment type="caution">
    <text evidence="2">The sequence shown here is derived from an EMBL/GenBank/DDBJ whole genome shotgun (WGS) entry which is preliminary data.</text>
</comment>
<protein>
    <submittedName>
        <fullName evidence="2">Uncharacterized protein</fullName>
    </submittedName>
</protein>
<reference evidence="2 3" key="1">
    <citation type="submission" date="2021-01" db="EMBL/GenBank/DDBJ databases">
        <title>Genome public.</title>
        <authorList>
            <person name="Liu C."/>
            <person name="Sun Q."/>
        </authorList>
    </citation>
    <scope>NUCLEOTIDE SEQUENCE [LARGE SCALE GENOMIC DNA]</scope>
    <source>
        <strain evidence="2 3">JC656</strain>
    </source>
</reference>
<feature type="transmembrane region" description="Helical" evidence="1">
    <location>
        <begin position="103"/>
        <end position="121"/>
    </location>
</feature>
<keyword evidence="3" id="KW-1185">Reference proteome</keyword>
<dbReference type="Proteomes" id="UP000639051">
    <property type="component" value="Unassembled WGS sequence"/>
</dbReference>
<organism evidence="2 3">
    <name type="scientific">Sinomonas cellulolyticus</name>
    <dbReference type="NCBI Taxonomy" id="2801916"/>
    <lineage>
        <taxon>Bacteria</taxon>
        <taxon>Bacillati</taxon>
        <taxon>Actinomycetota</taxon>
        <taxon>Actinomycetes</taxon>
        <taxon>Micrococcales</taxon>
        <taxon>Micrococcaceae</taxon>
        <taxon>Sinomonas</taxon>
    </lineage>
</organism>
<keyword evidence="1" id="KW-0812">Transmembrane</keyword>